<dbReference type="GO" id="GO:0047499">
    <property type="term" value="F:calcium-independent phospholipase A2 activity"/>
    <property type="evidence" value="ECO:0007669"/>
    <property type="project" value="TreeGrafter"/>
</dbReference>
<accession>A0A1B7NW18</accession>
<keyword evidence="1" id="KW-0378">Hydrolase</keyword>
<gene>
    <name evidence="3" type="ORF">ACJ72_04687</name>
</gene>
<reference evidence="3 4" key="1">
    <citation type="submission" date="2015-07" db="EMBL/GenBank/DDBJ databases">
        <title>Emmonsia species relationships and genome sequence.</title>
        <authorList>
            <person name="Cuomo C.A."/>
            <person name="Schwartz I.S."/>
            <person name="Kenyon C."/>
            <person name="de Hoog G.S."/>
            <person name="Govender N.P."/>
            <person name="Botha A."/>
            <person name="Moreno L."/>
            <person name="de Vries M."/>
            <person name="Munoz J.F."/>
            <person name="Stielow J.B."/>
        </authorList>
    </citation>
    <scope>NUCLEOTIDE SEQUENCE [LARGE SCALE GENOMIC DNA]</scope>
    <source>
        <strain evidence="3 4">CBS 136260</strain>
    </source>
</reference>
<dbReference type="Gene3D" id="3.40.1090.10">
    <property type="entry name" value="Cytosolic phospholipase A2 catalytic domain"/>
    <property type="match status" value="1"/>
</dbReference>
<name>A0A1B7NW18_9EURO</name>
<dbReference type="InterPro" id="IPR016035">
    <property type="entry name" value="Acyl_Trfase/lysoPLipase"/>
</dbReference>
<keyword evidence="2" id="KW-0442">Lipid degradation</keyword>
<organism evidence="3 4">
    <name type="scientific">Emergomyces africanus</name>
    <dbReference type="NCBI Taxonomy" id="1955775"/>
    <lineage>
        <taxon>Eukaryota</taxon>
        <taxon>Fungi</taxon>
        <taxon>Dikarya</taxon>
        <taxon>Ascomycota</taxon>
        <taxon>Pezizomycotina</taxon>
        <taxon>Eurotiomycetes</taxon>
        <taxon>Eurotiomycetidae</taxon>
        <taxon>Onygenales</taxon>
        <taxon>Ajellomycetaceae</taxon>
        <taxon>Emergomyces</taxon>
    </lineage>
</organism>
<dbReference type="AlphaFoldDB" id="A0A1B7NW18"/>
<dbReference type="GO" id="GO:0016020">
    <property type="term" value="C:membrane"/>
    <property type="evidence" value="ECO:0007669"/>
    <property type="project" value="TreeGrafter"/>
</dbReference>
<protein>
    <recommendedName>
        <fullName evidence="5">PNPLA domain-containing protein</fullName>
    </recommendedName>
</protein>
<dbReference type="OrthoDB" id="4188621at2759"/>
<dbReference type="SUPFAM" id="SSF52151">
    <property type="entry name" value="FabD/lysophospholipase-like"/>
    <property type="match status" value="1"/>
</dbReference>
<dbReference type="GO" id="GO:0019369">
    <property type="term" value="P:arachidonate metabolic process"/>
    <property type="evidence" value="ECO:0007669"/>
    <property type="project" value="TreeGrafter"/>
</dbReference>
<comment type="caution">
    <text evidence="3">The sequence shown here is derived from an EMBL/GenBank/DDBJ whole genome shotgun (WGS) entry which is preliminary data.</text>
</comment>
<dbReference type="GO" id="GO:0016042">
    <property type="term" value="P:lipid catabolic process"/>
    <property type="evidence" value="ECO:0007669"/>
    <property type="project" value="UniProtKB-KW"/>
</dbReference>
<evidence type="ECO:0000313" key="3">
    <source>
        <dbReference type="EMBL" id="OAX80974.1"/>
    </source>
</evidence>
<dbReference type="EMBL" id="LGUA01000575">
    <property type="protein sequence ID" value="OAX80974.1"/>
    <property type="molecule type" value="Genomic_DNA"/>
</dbReference>
<keyword evidence="2" id="KW-0443">Lipid metabolism</keyword>
<evidence type="ECO:0000256" key="1">
    <source>
        <dbReference type="ARBA" id="ARBA00022801"/>
    </source>
</evidence>
<dbReference type="PANTHER" id="PTHR24185:SF1">
    <property type="entry name" value="CALCIUM-INDEPENDENT PHOSPHOLIPASE A2-GAMMA"/>
    <property type="match status" value="1"/>
</dbReference>
<evidence type="ECO:0000256" key="2">
    <source>
        <dbReference type="ARBA" id="ARBA00022963"/>
    </source>
</evidence>
<evidence type="ECO:0000313" key="4">
    <source>
        <dbReference type="Proteomes" id="UP000091918"/>
    </source>
</evidence>
<evidence type="ECO:0008006" key="5">
    <source>
        <dbReference type="Google" id="ProtNLM"/>
    </source>
</evidence>
<dbReference type="STRING" id="1658172.A0A1B7NW18"/>
<keyword evidence="4" id="KW-1185">Reference proteome</keyword>
<dbReference type="Proteomes" id="UP000091918">
    <property type="component" value="Unassembled WGS sequence"/>
</dbReference>
<proteinExistence type="predicted"/>
<sequence>MRVVAISISRETSTFVFRNFNRAECDKQCGYKLVRPEEEDDDPFVWQSARVTSAASLIFPPAYIRAVGTFQDGELRENNPAGIARQVSHQIWPTKKRPALVVSIGTGIKDDKTSDQEAPHFRNIFRNGFARRALDAWLYLLDGEVKWKKLLNLLNNDEKPDHIRYNVSLKDLAGKIDNVGDIDSYCNLVILNPGSAKMAAEVTTVLLISSFYFELAEVSKSEEGWFSCRGTIRC</sequence>
<dbReference type="CDD" id="cd07199">
    <property type="entry name" value="Pat17_PNPLA8_PNPLA9_like"/>
    <property type="match status" value="1"/>
</dbReference>
<dbReference type="PANTHER" id="PTHR24185">
    <property type="entry name" value="CALCIUM-INDEPENDENT PHOSPHOLIPASE A2-GAMMA"/>
    <property type="match status" value="1"/>
</dbReference>